<dbReference type="PRINTS" id="PR00112">
    <property type="entry name" value="ACYLPHPHTASE"/>
</dbReference>
<dbReference type="InterPro" id="IPR001792">
    <property type="entry name" value="Acylphosphatase-like_dom"/>
</dbReference>
<feature type="signal peptide" evidence="7">
    <location>
        <begin position="1"/>
        <end position="25"/>
    </location>
</feature>
<evidence type="ECO:0000256" key="4">
    <source>
        <dbReference type="ARBA" id="ARBA00047645"/>
    </source>
</evidence>
<evidence type="ECO:0000313" key="9">
    <source>
        <dbReference type="EMBL" id="CAG6696059.1"/>
    </source>
</evidence>
<proteinExistence type="inferred from homology"/>
<evidence type="ECO:0000256" key="3">
    <source>
        <dbReference type="ARBA" id="ARBA00022801"/>
    </source>
</evidence>
<evidence type="ECO:0000256" key="7">
    <source>
        <dbReference type="SAM" id="SignalP"/>
    </source>
</evidence>
<dbReference type="Gene3D" id="3.30.70.100">
    <property type="match status" value="1"/>
</dbReference>
<evidence type="ECO:0000256" key="5">
    <source>
        <dbReference type="PROSITE-ProRule" id="PRU00520"/>
    </source>
</evidence>
<dbReference type="SUPFAM" id="SSF54975">
    <property type="entry name" value="Acylphosphatase/BLUF domain-like"/>
    <property type="match status" value="1"/>
</dbReference>
<feature type="active site" evidence="5">
    <location>
        <position position="72"/>
    </location>
</feature>
<name>A0A8D8U058_9HEMI</name>
<dbReference type="PANTHER" id="PTHR10029">
    <property type="entry name" value="ACYLPHOSPHATASE"/>
    <property type="match status" value="1"/>
</dbReference>
<protein>
    <recommendedName>
        <fullName evidence="2 5">acylphosphatase</fullName>
        <ecNumber evidence="2 5">3.6.1.7</ecNumber>
    </recommendedName>
</protein>
<feature type="active site" evidence="5">
    <location>
        <position position="54"/>
    </location>
</feature>
<dbReference type="InterPro" id="IPR036046">
    <property type="entry name" value="Acylphosphatase-like_dom_sf"/>
</dbReference>
<feature type="domain" description="Acylphosphatase-like" evidence="8">
    <location>
        <begin position="39"/>
        <end position="129"/>
    </location>
</feature>
<keyword evidence="7" id="KW-0732">Signal</keyword>
<dbReference type="FunFam" id="3.30.70.100:FF:000011">
    <property type="entry name" value="Acylphosphatase"/>
    <property type="match status" value="1"/>
</dbReference>
<dbReference type="PROSITE" id="PS51160">
    <property type="entry name" value="ACYLPHOSPHATASE_3"/>
    <property type="match status" value="1"/>
</dbReference>
<keyword evidence="3 5" id="KW-0378">Hydrolase</keyword>
<reference evidence="9" key="1">
    <citation type="submission" date="2021-05" db="EMBL/GenBank/DDBJ databases">
        <authorList>
            <person name="Alioto T."/>
            <person name="Alioto T."/>
            <person name="Gomez Garrido J."/>
        </authorList>
    </citation>
    <scope>NUCLEOTIDE SEQUENCE</scope>
</reference>
<evidence type="ECO:0000256" key="1">
    <source>
        <dbReference type="ARBA" id="ARBA00005614"/>
    </source>
</evidence>
<dbReference type="Pfam" id="PF00708">
    <property type="entry name" value="Acylphosphatase"/>
    <property type="match status" value="1"/>
</dbReference>
<dbReference type="AlphaFoldDB" id="A0A8D8U058"/>
<comment type="catalytic activity">
    <reaction evidence="4 5">
        <text>an acyl phosphate + H2O = a carboxylate + phosphate + H(+)</text>
        <dbReference type="Rhea" id="RHEA:14965"/>
        <dbReference type="ChEBI" id="CHEBI:15377"/>
        <dbReference type="ChEBI" id="CHEBI:15378"/>
        <dbReference type="ChEBI" id="CHEBI:29067"/>
        <dbReference type="ChEBI" id="CHEBI:43474"/>
        <dbReference type="ChEBI" id="CHEBI:59918"/>
        <dbReference type="EC" id="3.6.1.7"/>
    </reaction>
</comment>
<dbReference type="InterPro" id="IPR020456">
    <property type="entry name" value="Acylphosphatase"/>
</dbReference>
<sequence length="129" mass="14509">MLLGCHLFNLIFIFALVLQLSPTVSDSSNAHIKMSTQLSVEFEVFGKVQRVAFRKYTQKKAVALGLTGWCQNTSHETVIGVVQGPKDAVEEMKEWLQTMGSPSSRIDHVVFKNESTISFTSYTHFDIRP</sequence>
<evidence type="ECO:0000256" key="6">
    <source>
        <dbReference type="RuleBase" id="RU004168"/>
    </source>
</evidence>
<dbReference type="EMBL" id="HBUF01327053">
    <property type="protein sequence ID" value="CAG6696058.1"/>
    <property type="molecule type" value="Transcribed_RNA"/>
</dbReference>
<dbReference type="EC" id="3.6.1.7" evidence="2 5"/>
<evidence type="ECO:0000256" key="2">
    <source>
        <dbReference type="ARBA" id="ARBA00012150"/>
    </source>
</evidence>
<evidence type="ECO:0000259" key="8">
    <source>
        <dbReference type="PROSITE" id="PS51160"/>
    </source>
</evidence>
<comment type="similarity">
    <text evidence="1 6">Belongs to the acylphosphatase family.</text>
</comment>
<dbReference type="GO" id="GO:0003998">
    <property type="term" value="F:acylphosphatase activity"/>
    <property type="evidence" value="ECO:0007669"/>
    <property type="project" value="UniProtKB-EC"/>
</dbReference>
<dbReference type="EMBL" id="HBUF01327054">
    <property type="protein sequence ID" value="CAG6696059.1"/>
    <property type="molecule type" value="Transcribed_RNA"/>
</dbReference>
<organism evidence="9">
    <name type="scientific">Cacopsylla melanoneura</name>
    <dbReference type="NCBI Taxonomy" id="428564"/>
    <lineage>
        <taxon>Eukaryota</taxon>
        <taxon>Metazoa</taxon>
        <taxon>Ecdysozoa</taxon>
        <taxon>Arthropoda</taxon>
        <taxon>Hexapoda</taxon>
        <taxon>Insecta</taxon>
        <taxon>Pterygota</taxon>
        <taxon>Neoptera</taxon>
        <taxon>Paraneoptera</taxon>
        <taxon>Hemiptera</taxon>
        <taxon>Sternorrhyncha</taxon>
        <taxon>Psylloidea</taxon>
        <taxon>Psyllidae</taxon>
        <taxon>Psyllinae</taxon>
        <taxon>Cacopsylla</taxon>
    </lineage>
</organism>
<dbReference type="PANTHER" id="PTHR10029:SF3">
    <property type="entry name" value="ACYLPHOSPHATASE-RELATED"/>
    <property type="match status" value="1"/>
</dbReference>
<accession>A0A8D8U058</accession>
<feature type="chain" id="PRO_5033671375" description="acylphosphatase" evidence="7">
    <location>
        <begin position="26"/>
        <end position="129"/>
    </location>
</feature>